<reference evidence="3 4" key="1">
    <citation type="submission" date="2016-11" db="EMBL/GenBank/DDBJ databases">
        <title>Description of two novel members of the family Erysipelotrichaceae: Ileibacterium lipovorans gen. nov., sp. nov. and Dubosiella newyorkensis, gen. nov., sp. nov.</title>
        <authorList>
            <person name="Cox L.M."/>
            <person name="Sohn J."/>
            <person name="Tyrrell K.L."/>
            <person name="Citron D.M."/>
            <person name="Lawson P.A."/>
            <person name="Patel N.B."/>
            <person name="Iizumi T."/>
            <person name="Perez-Perez G.I."/>
            <person name="Goldstein E.J."/>
            <person name="Blaser M.J."/>
        </authorList>
    </citation>
    <scope>NUCLEOTIDE SEQUENCE [LARGE SCALE GENOMIC DNA]</scope>
    <source>
        <strain evidence="3 4">NYU-BL-A3</strain>
    </source>
</reference>
<name>A0A1U7ND12_9FIRM</name>
<dbReference type="GeneID" id="82203837"/>
<evidence type="ECO:0000256" key="2">
    <source>
        <dbReference type="SAM" id="SignalP"/>
    </source>
</evidence>
<feature type="chain" id="PRO_5012730602" evidence="2">
    <location>
        <begin position="23"/>
        <end position="84"/>
    </location>
</feature>
<gene>
    <name evidence="3" type="ORF">BO222_11915</name>
</gene>
<evidence type="ECO:0000256" key="1">
    <source>
        <dbReference type="SAM" id="MobiDB-lite"/>
    </source>
</evidence>
<dbReference type="EMBL" id="MPJW01000260">
    <property type="protein sequence ID" value="OLU36744.1"/>
    <property type="molecule type" value="Genomic_DNA"/>
</dbReference>
<sequence>MKLLKLLAVGILSLAFLGGCSAPDQKTIEKTEDYAKESVHEAFNEFGEEASKSADQTTIMQNEAMHGSPKKNSSLEEKALEIVE</sequence>
<organism evidence="3 4">
    <name type="scientific">Ileibacterium valens</name>
    <dbReference type="NCBI Taxonomy" id="1862668"/>
    <lineage>
        <taxon>Bacteria</taxon>
        <taxon>Bacillati</taxon>
        <taxon>Bacillota</taxon>
        <taxon>Erysipelotrichia</taxon>
        <taxon>Erysipelotrichales</taxon>
        <taxon>Erysipelotrichaceae</taxon>
        <taxon>Ileibacterium</taxon>
    </lineage>
</organism>
<keyword evidence="4" id="KW-1185">Reference proteome</keyword>
<evidence type="ECO:0000313" key="3">
    <source>
        <dbReference type="EMBL" id="OLU36744.1"/>
    </source>
</evidence>
<protein>
    <submittedName>
        <fullName evidence="3">Uncharacterized protein</fullName>
    </submittedName>
</protein>
<dbReference type="PROSITE" id="PS51257">
    <property type="entry name" value="PROKAR_LIPOPROTEIN"/>
    <property type="match status" value="1"/>
</dbReference>
<dbReference type="RefSeq" id="WP_075820978.1">
    <property type="nucleotide sequence ID" value="NZ_CAJUTZ010000013.1"/>
</dbReference>
<evidence type="ECO:0000313" key="4">
    <source>
        <dbReference type="Proteomes" id="UP000186341"/>
    </source>
</evidence>
<feature type="region of interest" description="Disordered" evidence="1">
    <location>
        <begin position="62"/>
        <end position="84"/>
    </location>
</feature>
<dbReference type="AlphaFoldDB" id="A0A1U7ND12"/>
<dbReference type="Proteomes" id="UP000186341">
    <property type="component" value="Unassembled WGS sequence"/>
</dbReference>
<keyword evidence="2" id="KW-0732">Signal</keyword>
<accession>A0A1U7ND12</accession>
<proteinExistence type="predicted"/>
<feature type="compositionally biased region" description="Basic and acidic residues" evidence="1">
    <location>
        <begin position="73"/>
        <end position="84"/>
    </location>
</feature>
<comment type="caution">
    <text evidence="3">The sequence shown here is derived from an EMBL/GenBank/DDBJ whole genome shotgun (WGS) entry which is preliminary data.</text>
</comment>
<feature type="signal peptide" evidence="2">
    <location>
        <begin position="1"/>
        <end position="22"/>
    </location>
</feature>